<dbReference type="GO" id="GO:0006518">
    <property type="term" value="P:peptide metabolic process"/>
    <property type="evidence" value="ECO:0007669"/>
    <property type="project" value="TreeGrafter"/>
</dbReference>
<accession>A0A9W7ZT75</accession>
<comment type="caution">
    <text evidence="9">The sequence shown here is derived from an EMBL/GenBank/DDBJ whole genome shotgun (WGS) entry which is preliminary data.</text>
</comment>
<evidence type="ECO:0000256" key="6">
    <source>
        <dbReference type="ARBA" id="ARBA00023049"/>
    </source>
</evidence>
<dbReference type="PANTHER" id="PTHR11804">
    <property type="entry name" value="PROTEASE M3 THIMET OLIGOPEPTIDASE-RELATED"/>
    <property type="match status" value="1"/>
</dbReference>
<dbReference type="AlphaFoldDB" id="A0A9W7ZT75"/>
<dbReference type="Gene3D" id="3.40.390.10">
    <property type="entry name" value="Collagenase (Catalytic Domain)"/>
    <property type="match status" value="1"/>
</dbReference>
<keyword evidence="3 7" id="KW-0479">Metal-binding</keyword>
<evidence type="ECO:0000313" key="10">
    <source>
        <dbReference type="Proteomes" id="UP001150538"/>
    </source>
</evidence>
<dbReference type="Proteomes" id="UP001150538">
    <property type="component" value="Unassembled WGS sequence"/>
</dbReference>
<name>A0A9W7ZT75_9FUNG</name>
<evidence type="ECO:0000256" key="7">
    <source>
        <dbReference type="RuleBase" id="RU003435"/>
    </source>
</evidence>
<evidence type="ECO:0000256" key="4">
    <source>
        <dbReference type="ARBA" id="ARBA00022801"/>
    </source>
</evidence>
<keyword evidence="5 7" id="KW-0862">Zinc</keyword>
<evidence type="ECO:0000256" key="1">
    <source>
        <dbReference type="ARBA" id="ARBA00006040"/>
    </source>
</evidence>
<dbReference type="InterPro" id="IPR024079">
    <property type="entry name" value="MetalloPept_cat_dom_sf"/>
</dbReference>
<gene>
    <name evidence="9" type="primary">PRD1_2</name>
    <name evidence="9" type="ORF">H4219_005544</name>
</gene>
<dbReference type="Pfam" id="PF01432">
    <property type="entry name" value="Peptidase_M3"/>
    <property type="match status" value="1"/>
</dbReference>
<keyword evidence="6 7" id="KW-0482">Metalloprotease</keyword>
<protein>
    <submittedName>
        <fullName evidence="9">Metalloendopeptidase</fullName>
        <ecNumber evidence="9">3.4.24.37</ecNumber>
    </submittedName>
</protein>
<keyword evidence="4 7" id="KW-0378">Hydrolase</keyword>
<dbReference type="InterPro" id="IPR001567">
    <property type="entry name" value="Pept_M3A_M3B_dom"/>
</dbReference>
<dbReference type="EMBL" id="JANBPU010000332">
    <property type="protein sequence ID" value="KAJ1912580.1"/>
    <property type="molecule type" value="Genomic_DNA"/>
</dbReference>
<dbReference type="PANTHER" id="PTHR11804:SF84">
    <property type="entry name" value="SACCHAROLYSIN"/>
    <property type="match status" value="1"/>
</dbReference>
<comment type="cofactor">
    <cofactor evidence="7">
        <name>Zn(2+)</name>
        <dbReference type="ChEBI" id="CHEBI:29105"/>
    </cofactor>
    <text evidence="7">Binds 1 zinc ion.</text>
</comment>
<proteinExistence type="inferred from homology"/>
<dbReference type="InterPro" id="IPR024080">
    <property type="entry name" value="Neurolysin/TOP_N"/>
</dbReference>
<dbReference type="SUPFAM" id="SSF55486">
    <property type="entry name" value="Metalloproteases ('zincins'), catalytic domain"/>
    <property type="match status" value="1"/>
</dbReference>
<evidence type="ECO:0000313" key="9">
    <source>
        <dbReference type="EMBL" id="KAJ1912580.1"/>
    </source>
</evidence>
<keyword evidence="2 7" id="KW-0645">Protease</keyword>
<keyword evidence="10" id="KW-1185">Reference proteome</keyword>
<dbReference type="Gene3D" id="1.10.1370.10">
    <property type="entry name" value="Neurolysin, domain 3"/>
    <property type="match status" value="1"/>
</dbReference>
<dbReference type="InterPro" id="IPR045090">
    <property type="entry name" value="Pept_M3A_M3B"/>
</dbReference>
<evidence type="ECO:0000256" key="5">
    <source>
        <dbReference type="ARBA" id="ARBA00022833"/>
    </source>
</evidence>
<organism evidence="9 10">
    <name type="scientific">Mycoemilia scoparia</name>
    <dbReference type="NCBI Taxonomy" id="417184"/>
    <lineage>
        <taxon>Eukaryota</taxon>
        <taxon>Fungi</taxon>
        <taxon>Fungi incertae sedis</taxon>
        <taxon>Zoopagomycota</taxon>
        <taxon>Kickxellomycotina</taxon>
        <taxon>Kickxellomycetes</taxon>
        <taxon>Kickxellales</taxon>
        <taxon>Kickxellaceae</taxon>
        <taxon>Mycoemilia</taxon>
    </lineage>
</organism>
<dbReference type="GO" id="GO:0004222">
    <property type="term" value="F:metalloendopeptidase activity"/>
    <property type="evidence" value="ECO:0007669"/>
    <property type="project" value="UniProtKB-EC"/>
</dbReference>
<evidence type="ECO:0000259" key="8">
    <source>
        <dbReference type="Pfam" id="PF01432"/>
    </source>
</evidence>
<dbReference type="OrthoDB" id="534666at2759"/>
<sequence>MKLKQFSPFNTTTIGTTLLLISGNCVSLPSILVSATSINCPTNAAPQLPKLDYTVKELQTQYPKLIAEYRSVYDSVGAIQPNNATFSNTIVPLANYDNVDPDRWMICPLFNKVHPDKNIRDACADIMDQMDKIINESYGRDDVYKVVSGFANNKELVDELSDSERRLVSRIEDRFLRNGMNFPANKRKELADITDQISRSDDQFSKCVYGFVGEALFTKGELAGLPESFFDGREMRKDKDNVTKYVVTTNATDIPAVMINARNWKTRLELQTVKDTGCEGNIVLLGKILKLRQQQAQLLGYKTFADLITSRNMVKNPANVMSFEYNMRNSLSPLAAKSLKEIKALKAEDMKKSSQSFDGTIYRSDLDYYKNIIIKQQNFNVSDQEVSQYFTLDNVIKGTFDIYQNLFGLKFVKIPNPLSIWHPDVTAYEVWDSKTTKFMGHFLMDIYARDGKYSKIPTVRTHISYQMTNGTPVYPVTTLLASFSKPSKTSPPTTLLTHPDVRYFFSSLGHILYDMCSKPKYRYEEPANIEQDFYKAPMLMFESWMYEPSILQKFAFHYKSGKPIPTDLIEKIKGTNDIVSVWQQMFRIVQGIFDMSIHNNTQNLDGLDATTTRLFSRVYKEIMMGVELGTKETWPQATYIDLVVGGEGQIYTELSAPVLAADFYSKFKEMHGEGGGLDNSKVGGRFREIIFKPGSSVDPNISARQFLGRQPENKAFINSFNL</sequence>
<dbReference type="GO" id="GO:0006508">
    <property type="term" value="P:proteolysis"/>
    <property type="evidence" value="ECO:0007669"/>
    <property type="project" value="UniProtKB-KW"/>
</dbReference>
<dbReference type="InterPro" id="IPR024077">
    <property type="entry name" value="Neurolysin/TOP_dom2"/>
</dbReference>
<feature type="domain" description="Peptidase M3A/M3B catalytic" evidence="8">
    <location>
        <begin position="259"/>
        <end position="721"/>
    </location>
</feature>
<dbReference type="CDD" id="cd06455">
    <property type="entry name" value="M3A_TOP"/>
    <property type="match status" value="1"/>
</dbReference>
<evidence type="ECO:0000256" key="2">
    <source>
        <dbReference type="ARBA" id="ARBA00022670"/>
    </source>
</evidence>
<dbReference type="EC" id="3.4.24.37" evidence="9"/>
<dbReference type="GO" id="GO:0046872">
    <property type="term" value="F:metal ion binding"/>
    <property type="evidence" value="ECO:0007669"/>
    <property type="project" value="UniProtKB-UniRule"/>
</dbReference>
<comment type="similarity">
    <text evidence="1 7">Belongs to the peptidase M3 family.</text>
</comment>
<evidence type="ECO:0000256" key="3">
    <source>
        <dbReference type="ARBA" id="ARBA00022723"/>
    </source>
</evidence>
<reference evidence="9" key="1">
    <citation type="submission" date="2022-07" db="EMBL/GenBank/DDBJ databases">
        <title>Phylogenomic reconstructions and comparative analyses of Kickxellomycotina fungi.</title>
        <authorList>
            <person name="Reynolds N.K."/>
            <person name="Stajich J.E."/>
            <person name="Barry K."/>
            <person name="Grigoriev I.V."/>
            <person name="Crous P."/>
            <person name="Smith M.E."/>
        </authorList>
    </citation>
    <scope>NUCLEOTIDE SEQUENCE</scope>
    <source>
        <strain evidence="9">NBRC 100468</strain>
    </source>
</reference>
<dbReference type="Gene3D" id="1.20.1050.40">
    <property type="entry name" value="Endopeptidase. Chain P, domain 1"/>
    <property type="match status" value="1"/>
</dbReference>